<gene>
    <name evidence="2" type="ORF">MCOR_50111</name>
</gene>
<dbReference type="OrthoDB" id="9983348at2759"/>
<evidence type="ECO:0000256" key="1">
    <source>
        <dbReference type="SAM" id="Phobius"/>
    </source>
</evidence>
<feature type="transmembrane region" description="Helical" evidence="1">
    <location>
        <begin position="223"/>
        <end position="249"/>
    </location>
</feature>
<keyword evidence="3" id="KW-1185">Reference proteome</keyword>
<name>A0A6J8E9Y4_MYTCO</name>
<keyword evidence="1" id="KW-0812">Transmembrane</keyword>
<reference evidence="2 3" key="1">
    <citation type="submission" date="2020-06" db="EMBL/GenBank/DDBJ databases">
        <authorList>
            <person name="Li R."/>
            <person name="Bekaert M."/>
        </authorList>
    </citation>
    <scope>NUCLEOTIDE SEQUENCE [LARGE SCALE GENOMIC DNA]</scope>
    <source>
        <strain evidence="3">wild</strain>
    </source>
</reference>
<accession>A0A6J8E9Y4</accession>
<dbReference type="EMBL" id="CACVKT020008779">
    <property type="protein sequence ID" value="CAC5417619.1"/>
    <property type="molecule type" value="Genomic_DNA"/>
</dbReference>
<dbReference type="AlphaFoldDB" id="A0A6J8E9Y4"/>
<evidence type="ECO:0000313" key="3">
    <source>
        <dbReference type="Proteomes" id="UP000507470"/>
    </source>
</evidence>
<sequence>MDLKSEKSSVSQLNFDKLETASETKMWTVQSLTEVHLRELLTKFPDLLKYIIEKDIIPFINDNARIEQDDASISVIGPNNQRWKIISGHGKQEIRIDLTDINDPIITIKADDNNPEEMRGEKITKTFLGKCIIKKCGNEGNTKNESMRKLLQVAMYLPDQYEKRILKNAKVYIYDSMETLILVSGDGRNSFVINSENGNPKLKCSKSEKKYPSKIKLFGCSCLVLIGFTLILLFPCHFCVMSFSGFILWKTWKWRNR</sequence>
<dbReference type="Proteomes" id="UP000507470">
    <property type="component" value="Unassembled WGS sequence"/>
</dbReference>
<keyword evidence="1" id="KW-0472">Membrane</keyword>
<evidence type="ECO:0000313" key="2">
    <source>
        <dbReference type="EMBL" id="CAC5417619.1"/>
    </source>
</evidence>
<organism evidence="2 3">
    <name type="scientific">Mytilus coruscus</name>
    <name type="common">Sea mussel</name>
    <dbReference type="NCBI Taxonomy" id="42192"/>
    <lineage>
        <taxon>Eukaryota</taxon>
        <taxon>Metazoa</taxon>
        <taxon>Spiralia</taxon>
        <taxon>Lophotrochozoa</taxon>
        <taxon>Mollusca</taxon>
        <taxon>Bivalvia</taxon>
        <taxon>Autobranchia</taxon>
        <taxon>Pteriomorphia</taxon>
        <taxon>Mytilida</taxon>
        <taxon>Mytiloidea</taxon>
        <taxon>Mytilidae</taxon>
        <taxon>Mytilinae</taxon>
        <taxon>Mytilus</taxon>
    </lineage>
</organism>
<proteinExistence type="predicted"/>
<keyword evidence="1" id="KW-1133">Transmembrane helix</keyword>
<protein>
    <submittedName>
        <fullName evidence="2">Uncharacterized protein</fullName>
    </submittedName>
</protein>